<evidence type="ECO:0000256" key="3">
    <source>
        <dbReference type="ARBA" id="ARBA00022989"/>
    </source>
</evidence>
<feature type="transmembrane region" description="Helical" evidence="5">
    <location>
        <begin position="20"/>
        <end position="39"/>
    </location>
</feature>
<dbReference type="Pfam" id="PF04932">
    <property type="entry name" value="Wzy_C"/>
    <property type="match status" value="1"/>
</dbReference>
<accession>A0A0H1RCK9</accession>
<protein>
    <recommendedName>
        <fullName evidence="6">O-antigen ligase-related domain-containing protein</fullName>
    </recommendedName>
</protein>
<keyword evidence="8" id="KW-1185">Reference proteome</keyword>
<dbReference type="Proteomes" id="UP000035489">
    <property type="component" value="Unassembled WGS sequence"/>
</dbReference>
<dbReference type="PANTHER" id="PTHR37422:SF13">
    <property type="entry name" value="LIPOPOLYSACCHARIDE BIOSYNTHESIS PROTEIN PA4999-RELATED"/>
    <property type="match status" value="1"/>
</dbReference>
<reference evidence="7 8" key="1">
    <citation type="submission" date="2015-05" db="EMBL/GenBank/DDBJ databases">
        <title>Draft genome sequence of Microvirga vignae strain BR3299, a novel nitrogen fixing bacteria isolated from Brazil semi-aired region.</title>
        <authorList>
            <person name="Zilli J.E."/>
            <person name="Passos S.R."/>
            <person name="Leite J."/>
            <person name="Baldani J.I."/>
            <person name="Xavier G.R."/>
            <person name="Rumjaneck N.G."/>
            <person name="Simoes-Araujo J.L."/>
        </authorList>
    </citation>
    <scope>NUCLEOTIDE SEQUENCE [LARGE SCALE GENOMIC DNA]</scope>
    <source>
        <strain evidence="7 8">BR3299</strain>
    </source>
</reference>
<feature type="transmembrane region" description="Helical" evidence="5">
    <location>
        <begin position="217"/>
        <end position="240"/>
    </location>
</feature>
<comment type="subcellular location">
    <subcellularLocation>
        <location evidence="1">Membrane</location>
        <topology evidence="1">Multi-pass membrane protein</topology>
    </subcellularLocation>
</comment>
<dbReference type="STRING" id="1225564.AA309_13405"/>
<dbReference type="PANTHER" id="PTHR37422">
    <property type="entry name" value="TEICHURONIC ACID BIOSYNTHESIS PROTEIN TUAE"/>
    <property type="match status" value="1"/>
</dbReference>
<evidence type="ECO:0000313" key="8">
    <source>
        <dbReference type="Proteomes" id="UP000035489"/>
    </source>
</evidence>
<evidence type="ECO:0000256" key="5">
    <source>
        <dbReference type="SAM" id="Phobius"/>
    </source>
</evidence>
<keyword evidence="4 5" id="KW-0472">Membrane</keyword>
<evidence type="ECO:0000259" key="6">
    <source>
        <dbReference type="Pfam" id="PF04932"/>
    </source>
</evidence>
<feature type="transmembrane region" description="Helical" evidence="5">
    <location>
        <begin position="46"/>
        <end position="67"/>
    </location>
</feature>
<name>A0A0H1RCK9_9HYPH</name>
<dbReference type="PATRIC" id="fig|1225564.3.peg.3531"/>
<feature type="transmembrane region" description="Helical" evidence="5">
    <location>
        <begin position="308"/>
        <end position="332"/>
    </location>
</feature>
<organism evidence="7 8">
    <name type="scientific">Microvirga vignae</name>
    <dbReference type="NCBI Taxonomy" id="1225564"/>
    <lineage>
        <taxon>Bacteria</taxon>
        <taxon>Pseudomonadati</taxon>
        <taxon>Pseudomonadota</taxon>
        <taxon>Alphaproteobacteria</taxon>
        <taxon>Hyphomicrobiales</taxon>
        <taxon>Methylobacteriaceae</taxon>
        <taxon>Microvirga</taxon>
    </lineage>
</organism>
<feature type="transmembrane region" description="Helical" evidence="5">
    <location>
        <begin position="192"/>
        <end position="210"/>
    </location>
</feature>
<comment type="caution">
    <text evidence="7">The sequence shown here is derived from an EMBL/GenBank/DDBJ whole genome shotgun (WGS) entry which is preliminary data.</text>
</comment>
<evidence type="ECO:0000256" key="2">
    <source>
        <dbReference type="ARBA" id="ARBA00022692"/>
    </source>
</evidence>
<keyword evidence="2 5" id="KW-0812">Transmembrane</keyword>
<keyword evidence="3 5" id="KW-1133">Transmembrane helix</keyword>
<proteinExistence type="predicted"/>
<dbReference type="InterPro" id="IPR007016">
    <property type="entry name" value="O-antigen_ligase-rel_domated"/>
</dbReference>
<feature type="transmembrane region" description="Helical" evidence="5">
    <location>
        <begin position="170"/>
        <end position="186"/>
    </location>
</feature>
<evidence type="ECO:0000313" key="7">
    <source>
        <dbReference type="EMBL" id="KLK92789.1"/>
    </source>
</evidence>
<sequence>MVSLAIIPLGMSIAHRSSPLYVVLSAVFCLVATCVEGRIRPFLRDLAGALTSPLGLAVLAFFGWSLASAGWSEFKSVSLFSLGELWLPIAAILVLALTLPKHLTQQMFWLLTGTFLVAGIVIMAELATGLILRRAIGVRSDPFIFNRPVLTLLMLALPLTAWLLGNVRRGVIWGLALLLFLSAVVIRSESDAAVLGLAIICLTFPMAWFLPRVTFGLTAFAVLMAFCVSPLIGPITAQLITPAMHEKIASSHSRERVELWQSFGFVVRQKPILGSGFGISPRMAETTIAQKVPVEHQRMLNIGHPHNAALQIWVELGAIGAAIAVLVAFLTLRMVWQLPHLTRCASMALIAGAGPVALVGHGAWQGWWAASLGAAIIWMQAASRFQTETKL</sequence>
<gene>
    <name evidence="7" type="ORF">AA309_13405</name>
</gene>
<dbReference type="InterPro" id="IPR051533">
    <property type="entry name" value="WaaL-like"/>
</dbReference>
<feature type="domain" description="O-antigen ligase-related" evidence="6">
    <location>
        <begin position="177"/>
        <end position="324"/>
    </location>
</feature>
<feature type="transmembrane region" description="Helical" evidence="5">
    <location>
        <begin position="144"/>
        <end position="163"/>
    </location>
</feature>
<dbReference type="AlphaFoldDB" id="A0A0H1RCK9"/>
<feature type="transmembrane region" description="Helical" evidence="5">
    <location>
        <begin position="367"/>
        <end position="385"/>
    </location>
</feature>
<dbReference type="EMBL" id="LCYG01000032">
    <property type="protein sequence ID" value="KLK92789.1"/>
    <property type="molecule type" value="Genomic_DNA"/>
</dbReference>
<dbReference type="GO" id="GO:0016020">
    <property type="term" value="C:membrane"/>
    <property type="evidence" value="ECO:0007669"/>
    <property type="project" value="UniProtKB-SubCell"/>
</dbReference>
<feature type="transmembrane region" description="Helical" evidence="5">
    <location>
        <begin position="108"/>
        <end position="132"/>
    </location>
</feature>
<feature type="transmembrane region" description="Helical" evidence="5">
    <location>
        <begin position="79"/>
        <end position="99"/>
    </location>
</feature>
<evidence type="ECO:0000256" key="1">
    <source>
        <dbReference type="ARBA" id="ARBA00004141"/>
    </source>
</evidence>
<evidence type="ECO:0000256" key="4">
    <source>
        <dbReference type="ARBA" id="ARBA00023136"/>
    </source>
</evidence>